<accession>A0A426Y9M9</accession>
<proteinExistence type="predicted"/>
<evidence type="ECO:0000313" key="3">
    <source>
        <dbReference type="Proteomes" id="UP000287651"/>
    </source>
</evidence>
<comment type="caution">
    <text evidence="2">The sequence shown here is derived from an EMBL/GenBank/DDBJ whole genome shotgun (WGS) entry which is preliminary data.</text>
</comment>
<dbReference type="Proteomes" id="UP000287651">
    <property type="component" value="Unassembled WGS sequence"/>
</dbReference>
<evidence type="ECO:0000256" key="1">
    <source>
        <dbReference type="SAM" id="MobiDB-lite"/>
    </source>
</evidence>
<organism evidence="2 3">
    <name type="scientific">Ensete ventricosum</name>
    <name type="common">Abyssinian banana</name>
    <name type="synonym">Musa ensete</name>
    <dbReference type="NCBI Taxonomy" id="4639"/>
    <lineage>
        <taxon>Eukaryota</taxon>
        <taxon>Viridiplantae</taxon>
        <taxon>Streptophyta</taxon>
        <taxon>Embryophyta</taxon>
        <taxon>Tracheophyta</taxon>
        <taxon>Spermatophyta</taxon>
        <taxon>Magnoliopsida</taxon>
        <taxon>Liliopsida</taxon>
        <taxon>Zingiberales</taxon>
        <taxon>Musaceae</taxon>
        <taxon>Ensete</taxon>
    </lineage>
</organism>
<dbReference type="EMBL" id="AMZH03013985">
    <property type="protein sequence ID" value="RRT48400.1"/>
    <property type="molecule type" value="Genomic_DNA"/>
</dbReference>
<protein>
    <submittedName>
        <fullName evidence="2">Uncharacterized protein</fullName>
    </submittedName>
</protein>
<reference evidence="2 3" key="1">
    <citation type="journal article" date="2014" name="Agronomy (Basel)">
        <title>A Draft Genome Sequence for Ensete ventricosum, the Drought-Tolerant Tree Against Hunger.</title>
        <authorList>
            <person name="Harrison J."/>
            <person name="Moore K.A."/>
            <person name="Paszkiewicz K."/>
            <person name="Jones T."/>
            <person name="Grant M."/>
            <person name="Ambacheew D."/>
            <person name="Muzemil S."/>
            <person name="Studholme D.J."/>
        </authorList>
    </citation>
    <scope>NUCLEOTIDE SEQUENCE [LARGE SCALE GENOMIC DNA]</scope>
</reference>
<sequence length="138" mass="15451">MLRVFRRQSAGGFLHSLYLCGDLPPPYLTFERTACKGLHGPTASPPSTAEGRRKKTLVEPSPRQAATRGDHSTTWSDCTYCCLIYKAILFCRFLLYLLPTSTGDVTDNLHRLAVSASQIVDSRFWMPYFLLSDLGDCL</sequence>
<gene>
    <name evidence="2" type="ORF">B296_00053144</name>
</gene>
<name>A0A426Y9M9_ENSVE</name>
<dbReference type="AlphaFoldDB" id="A0A426Y9M9"/>
<evidence type="ECO:0000313" key="2">
    <source>
        <dbReference type="EMBL" id="RRT48400.1"/>
    </source>
</evidence>
<feature type="region of interest" description="Disordered" evidence="1">
    <location>
        <begin position="39"/>
        <end position="71"/>
    </location>
</feature>